<dbReference type="Gene3D" id="3.90.550.10">
    <property type="entry name" value="Spore Coat Polysaccharide Biosynthesis Protein SpsA, Chain A"/>
    <property type="match status" value="1"/>
</dbReference>
<keyword evidence="5" id="KW-0460">Magnesium</keyword>
<evidence type="ECO:0000259" key="8">
    <source>
        <dbReference type="Pfam" id="PF12804"/>
    </source>
</evidence>
<sequence length="238" mass="26280">MLIQDIGDLNNKHLAVDCLGVVLAGGLSSRMGQDKAQLTRSNDTLNKASTHSWAQTSGQSMLDFSKQLLTDSGIANIVISGDHHQIPDLVPQSGPVGGIYSVLAHCLQQYPEHLQPKSFLILPVDLPLMTPAAIAELRLKGELSRKATFFSDTQKQIHHIPLYLPNNAFLSAFLSQAFHQYILVNQDSNRVKGENKNAPSVRSMLAKIPHQAISSKNSKLLFNTNTPEQWHQAQQQFK</sequence>
<keyword evidence="9" id="KW-0548">Nucleotidyltransferase</keyword>
<reference evidence="9 10" key="1">
    <citation type="submission" date="2019-08" db="EMBL/GenBank/DDBJ databases">
        <title>Microbe sample from Colwellia echini.</title>
        <authorList>
            <person name="Christiansen L."/>
            <person name="Pathiraja D."/>
            <person name="Schultz-Johansen M."/>
            <person name="Choi I.-G."/>
            <person name="Stougaard P."/>
        </authorList>
    </citation>
    <scope>NUCLEOTIDE SEQUENCE [LARGE SCALE GENOMIC DNA]</scope>
    <source>
        <strain evidence="9 10">A3</strain>
    </source>
</reference>
<keyword evidence="10" id="KW-1185">Reference proteome</keyword>
<comment type="caution">
    <text evidence="9">The sequence shown here is derived from an EMBL/GenBank/DDBJ whole genome shotgun (WGS) entry which is preliminary data.</text>
</comment>
<gene>
    <name evidence="9" type="ORF">CWS31_000725</name>
</gene>
<evidence type="ECO:0000256" key="5">
    <source>
        <dbReference type="ARBA" id="ARBA00022842"/>
    </source>
</evidence>
<evidence type="ECO:0000256" key="6">
    <source>
        <dbReference type="ARBA" id="ARBA00023134"/>
    </source>
</evidence>
<dbReference type="InterPro" id="IPR025877">
    <property type="entry name" value="MobA-like_NTP_Trfase"/>
</dbReference>
<dbReference type="EMBL" id="PJAI02000001">
    <property type="protein sequence ID" value="TYK67096.1"/>
    <property type="molecule type" value="Genomic_DNA"/>
</dbReference>
<accession>A0ABY3N0S7</accession>
<keyword evidence="4" id="KW-0547">Nucleotide-binding</keyword>
<feature type="domain" description="MobA-like NTP transferase" evidence="8">
    <location>
        <begin position="20"/>
        <end position="166"/>
    </location>
</feature>
<organism evidence="9 10">
    <name type="scientific">Colwellia echini</name>
    <dbReference type="NCBI Taxonomy" id="1982103"/>
    <lineage>
        <taxon>Bacteria</taxon>
        <taxon>Pseudomonadati</taxon>
        <taxon>Pseudomonadota</taxon>
        <taxon>Gammaproteobacteria</taxon>
        <taxon>Alteromonadales</taxon>
        <taxon>Colwelliaceae</taxon>
        <taxon>Colwellia</taxon>
    </lineage>
</organism>
<dbReference type="PANTHER" id="PTHR19136:SF81">
    <property type="entry name" value="MOLYBDENUM COFACTOR GUANYLYLTRANSFERASE"/>
    <property type="match status" value="1"/>
</dbReference>
<evidence type="ECO:0000256" key="1">
    <source>
        <dbReference type="ARBA" id="ARBA00022490"/>
    </source>
</evidence>
<dbReference type="InterPro" id="IPR013482">
    <property type="entry name" value="Molybde_CF_guanTrfase"/>
</dbReference>
<evidence type="ECO:0000313" key="9">
    <source>
        <dbReference type="EMBL" id="TYK67096.1"/>
    </source>
</evidence>
<keyword evidence="1" id="KW-0963">Cytoplasm</keyword>
<evidence type="ECO:0000256" key="3">
    <source>
        <dbReference type="ARBA" id="ARBA00022723"/>
    </source>
</evidence>
<evidence type="ECO:0000256" key="4">
    <source>
        <dbReference type="ARBA" id="ARBA00022741"/>
    </source>
</evidence>
<evidence type="ECO:0000256" key="7">
    <source>
        <dbReference type="ARBA" id="ARBA00023150"/>
    </source>
</evidence>
<keyword evidence="3" id="KW-0479">Metal-binding</keyword>
<dbReference type="GO" id="GO:0016779">
    <property type="term" value="F:nucleotidyltransferase activity"/>
    <property type="evidence" value="ECO:0007669"/>
    <property type="project" value="UniProtKB-KW"/>
</dbReference>
<dbReference type="PANTHER" id="PTHR19136">
    <property type="entry name" value="MOLYBDENUM COFACTOR GUANYLYLTRANSFERASE"/>
    <property type="match status" value="1"/>
</dbReference>
<dbReference type="SUPFAM" id="SSF53448">
    <property type="entry name" value="Nucleotide-diphospho-sugar transferases"/>
    <property type="match status" value="1"/>
</dbReference>
<protein>
    <submittedName>
        <fullName evidence="9">Molybdenum cofactor guanylyltransferase</fullName>
    </submittedName>
</protein>
<evidence type="ECO:0000256" key="2">
    <source>
        <dbReference type="ARBA" id="ARBA00022679"/>
    </source>
</evidence>
<dbReference type="RefSeq" id="WP_101343246.1">
    <property type="nucleotide sequence ID" value="NZ_PJAI02000001.1"/>
</dbReference>
<evidence type="ECO:0000313" key="10">
    <source>
        <dbReference type="Proteomes" id="UP000815846"/>
    </source>
</evidence>
<dbReference type="Pfam" id="PF12804">
    <property type="entry name" value="NTP_transf_3"/>
    <property type="match status" value="1"/>
</dbReference>
<name>A0ABY3N0S7_9GAMM</name>
<keyword evidence="6" id="KW-0342">GTP-binding</keyword>
<dbReference type="CDD" id="cd02503">
    <property type="entry name" value="MobA"/>
    <property type="match status" value="1"/>
</dbReference>
<dbReference type="Proteomes" id="UP000815846">
    <property type="component" value="Unassembled WGS sequence"/>
</dbReference>
<keyword evidence="7" id="KW-0501">Molybdenum cofactor biosynthesis</keyword>
<proteinExistence type="predicted"/>
<dbReference type="InterPro" id="IPR029044">
    <property type="entry name" value="Nucleotide-diphossugar_trans"/>
</dbReference>
<keyword evidence="2" id="KW-0808">Transferase</keyword>